<dbReference type="InterPro" id="IPR029058">
    <property type="entry name" value="AB_hydrolase_fold"/>
</dbReference>
<dbReference type="SUPFAM" id="SSF53474">
    <property type="entry name" value="alpha/beta-Hydrolases"/>
    <property type="match status" value="1"/>
</dbReference>
<dbReference type="InterPro" id="IPR050309">
    <property type="entry name" value="Type-B_Carboxylest/Lipase"/>
</dbReference>
<evidence type="ECO:0000256" key="4">
    <source>
        <dbReference type="RuleBase" id="RU361235"/>
    </source>
</evidence>
<dbReference type="InterPro" id="IPR000997">
    <property type="entry name" value="Cholinesterase"/>
</dbReference>
<dbReference type="Pfam" id="PF00135">
    <property type="entry name" value="COesterase"/>
    <property type="match status" value="1"/>
</dbReference>
<organism evidence="7 8">
    <name type="scientific">Rhodanobacter denitrificans</name>
    <dbReference type="NCBI Taxonomy" id="666685"/>
    <lineage>
        <taxon>Bacteria</taxon>
        <taxon>Pseudomonadati</taxon>
        <taxon>Pseudomonadota</taxon>
        <taxon>Gammaproteobacteria</taxon>
        <taxon>Lysobacterales</taxon>
        <taxon>Rhodanobacteraceae</taxon>
        <taxon>Rhodanobacter</taxon>
    </lineage>
</organism>
<dbReference type="GO" id="GO:0004104">
    <property type="term" value="F:cholinesterase activity"/>
    <property type="evidence" value="ECO:0007669"/>
    <property type="project" value="InterPro"/>
</dbReference>
<protein>
    <recommendedName>
        <fullName evidence="4">Carboxylic ester hydrolase</fullName>
        <ecNumber evidence="4">3.1.1.-</ecNumber>
    </recommendedName>
</protein>
<dbReference type="EC" id="3.1.1.-" evidence="4"/>
<dbReference type="PANTHER" id="PTHR11559">
    <property type="entry name" value="CARBOXYLESTERASE"/>
    <property type="match status" value="1"/>
</dbReference>
<feature type="active site" description="Charge relay system" evidence="3">
    <location>
        <position position="354"/>
    </location>
</feature>
<dbReference type="InterPro" id="IPR019826">
    <property type="entry name" value="Carboxylesterase_B_AS"/>
</dbReference>
<evidence type="ECO:0000256" key="3">
    <source>
        <dbReference type="PIRSR" id="PIRSR600997-1"/>
    </source>
</evidence>
<keyword evidence="5" id="KW-0812">Transmembrane</keyword>
<gene>
    <name evidence="7" type="ORF">R2APBS1_1373</name>
</gene>
<dbReference type="eggNOG" id="COG2272">
    <property type="taxonomic scope" value="Bacteria"/>
</dbReference>
<keyword evidence="5" id="KW-1133">Transmembrane helix</keyword>
<dbReference type="PRINTS" id="PR00878">
    <property type="entry name" value="CHOLNESTRASE"/>
</dbReference>
<dbReference type="ESTHER" id="9gamm-m4ncy6">
    <property type="family name" value="Carb_B_Bacteria"/>
</dbReference>
<evidence type="ECO:0000256" key="2">
    <source>
        <dbReference type="ARBA" id="ARBA00022801"/>
    </source>
</evidence>
<keyword evidence="2 4" id="KW-0378">Hydrolase</keyword>
<reference evidence="7 8" key="1">
    <citation type="submission" date="2012-04" db="EMBL/GenBank/DDBJ databases">
        <title>Complete genome of Rhodanobacter sp. 2APBS1.</title>
        <authorList>
            <consortium name="US DOE Joint Genome Institute"/>
            <person name="Huntemann M."/>
            <person name="Wei C.-L."/>
            <person name="Han J."/>
            <person name="Detter J.C."/>
            <person name="Han C."/>
            <person name="Tapia R."/>
            <person name="Munk A.C.C."/>
            <person name="Chen A."/>
            <person name="Krypides N."/>
            <person name="Mavromatis K."/>
            <person name="Markowitz V."/>
            <person name="Szeto E."/>
            <person name="Ivanova N."/>
            <person name="Mikhailova N."/>
            <person name="Ovchinnikova G."/>
            <person name="Pagani I."/>
            <person name="Pati A."/>
            <person name="Goodwin L."/>
            <person name="Peters L."/>
            <person name="Pitluck S."/>
            <person name="Woyke T."/>
            <person name="Prakash O."/>
            <person name="Elkins J."/>
            <person name="Brown S."/>
            <person name="Palumbo A."/>
            <person name="Hemme C."/>
            <person name="Zhou J."/>
            <person name="Watson D."/>
            <person name="Jardine P."/>
            <person name="Kostka J."/>
            <person name="Green S."/>
        </authorList>
    </citation>
    <scope>NUCLEOTIDE SEQUENCE [LARGE SCALE GENOMIC DNA]</scope>
    <source>
        <strain evidence="7 8">2APBS1</strain>
    </source>
</reference>
<dbReference type="PROSITE" id="PS00122">
    <property type="entry name" value="CARBOXYLESTERASE_B_1"/>
    <property type="match status" value="1"/>
</dbReference>
<dbReference type="KEGG" id="rhd:R2APBS1_1373"/>
<name>M4NCY6_9GAMM</name>
<accession>M4NCY6</accession>
<dbReference type="Proteomes" id="UP000011859">
    <property type="component" value="Chromosome"/>
</dbReference>
<dbReference type="STRING" id="666685.R2APBS1_1373"/>
<dbReference type="PROSITE" id="PS00941">
    <property type="entry name" value="CARBOXYLESTERASE_B_2"/>
    <property type="match status" value="1"/>
</dbReference>
<dbReference type="AlphaFoldDB" id="M4NCY6"/>
<dbReference type="EMBL" id="CP003470">
    <property type="protein sequence ID" value="AGG88524.1"/>
    <property type="molecule type" value="Genomic_DNA"/>
</dbReference>
<evidence type="ECO:0000259" key="6">
    <source>
        <dbReference type="Pfam" id="PF00135"/>
    </source>
</evidence>
<evidence type="ECO:0000313" key="8">
    <source>
        <dbReference type="Proteomes" id="UP000011859"/>
    </source>
</evidence>
<feature type="transmembrane region" description="Helical" evidence="5">
    <location>
        <begin position="37"/>
        <end position="56"/>
    </location>
</feature>
<feature type="active site" description="Acyl-ester intermediate" evidence="3">
    <location>
        <position position="241"/>
    </location>
</feature>
<dbReference type="HOGENOM" id="CLU_006586_16_3_6"/>
<dbReference type="RefSeq" id="WP_015447345.1">
    <property type="nucleotide sequence ID" value="NC_020541.1"/>
</dbReference>
<comment type="similarity">
    <text evidence="1 4">Belongs to the type-B carboxylesterase/lipase family.</text>
</comment>
<feature type="domain" description="Carboxylesterase type B" evidence="6">
    <location>
        <begin position="56"/>
        <end position="516"/>
    </location>
</feature>
<proteinExistence type="inferred from homology"/>
<keyword evidence="5" id="KW-0472">Membrane</keyword>
<dbReference type="Gene3D" id="3.40.50.1820">
    <property type="entry name" value="alpha/beta hydrolase"/>
    <property type="match status" value="1"/>
</dbReference>
<dbReference type="InterPro" id="IPR019819">
    <property type="entry name" value="Carboxylesterase_B_CS"/>
</dbReference>
<feature type="active site" description="Charge relay system" evidence="3">
    <location>
        <position position="452"/>
    </location>
</feature>
<sequence>MQWLTNPRLTDSLEAPAGADICPRGGRWNRHFRHRTLLCLAALAVLGLSVSVATPVRIDSGLVEGMQVNGVTVFKGIPFAAPPIGPLRWRAPQAPAAWTGIRSANQFAPICMQHGSYPEDAPPEPMSEDCLYLNIWVPPHVTGDPLPVMVWIYGGGLMNGSASTPLYAGDMLARKGVIVVTANYRLGVLGFLAHPGLSRESPQRVSGNYGLLDQLAALRWVQRNIGAFGGDAARVTVFGQSSGSISISALTTSPLAKGLFQRAIGESGGLFEPIELASDFKLIDAEQAGRAFLARSGARTLQDLRAMRAEEVIKTRFNPHLVIDGYALPQAPYDAYREGRQNDVDLLVGSNAREGQLFLVNRTITAANLDEVLDSDFSHPIVSLIGPGSMANDQQARSAFVKFEGEMRFGWDMWAWARLQADAGKRRVFLYRFTKSSPYGVDDKYYGWGASHGMEMPYVFDHLDQQRLPWTPADRRLALAMSTYWTNFAKSGDPNGAGLPVWPPFTTPNSQAMLLGEAIASGPIPDVTDLRRIDRLYGTARFVAHHAYLLFAVTALGVLALIVGIVRFVRKRYRRLSKEVST</sequence>
<feature type="transmembrane region" description="Helical" evidence="5">
    <location>
        <begin position="547"/>
        <end position="569"/>
    </location>
</feature>
<keyword evidence="8" id="KW-1185">Reference proteome</keyword>
<evidence type="ECO:0000256" key="1">
    <source>
        <dbReference type="ARBA" id="ARBA00005964"/>
    </source>
</evidence>
<dbReference type="InterPro" id="IPR002018">
    <property type="entry name" value="CarbesteraseB"/>
</dbReference>
<evidence type="ECO:0000256" key="5">
    <source>
        <dbReference type="SAM" id="Phobius"/>
    </source>
</evidence>
<evidence type="ECO:0000313" key="7">
    <source>
        <dbReference type="EMBL" id="AGG88524.1"/>
    </source>
</evidence>